<dbReference type="EMBL" id="MRDE01000080">
    <property type="protein sequence ID" value="OMH23152.1"/>
    <property type="molecule type" value="Genomic_DNA"/>
</dbReference>
<dbReference type="STRING" id="554083.BKD30_14035"/>
<sequence length="76" mass="8701">MTTTTFMTLDSRKRINLASIATRDSYRVTREPNGRIVLEPAVVLTEDELQVLGDATIRKVVNEASQSTERRPRRRL</sequence>
<evidence type="ECO:0000313" key="2">
    <source>
        <dbReference type="Proteomes" id="UP000187085"/>
    </source>
</evidence>
<dbReference type="RefSeq" id="WP_076705589.1">
    <property type="nucleotide sequence ID" value="NZ_MRDE01000080.1"/>
</dbReference>
<protein>
    <submittedName>
        <fullName evidence="1">Uncharacterized protein</fullName>
    </submittedName>
</protein>
<comment type="caution">
    <text evidence="1">The sequence shown here is derived from an EMBL/GenBank/DDBJ whole genome shotgun (WGS) entry which is preliminary data.</text>
</comment>
<gene>
    <name evidence="1" type="ORF">BKD30_14035</name>
</gene>
<keyword evidence="2" id="KW-1185">Reference proteome</keyword>
<name>A0A1R1L6J0_9MICC</name>
<dbReference type="AlphaFoldDB" id="A0A1R1L6J0"/>
<evidence type="ECO:0000313" key="1">
    <source>
        <dbReference type="EMBL" id="OMH23152.1"/>
    </source>
</evidence>
<proteinExistence type="predicted"/>
<reference evidence="1 2" key="1">
    <citation type="submission" date="2016-12" db="EMBL/GenBank/DDBJ databases">
        <title>Draft genome of Tersicoccus phoenicis 1P05MA.</title>
        <authorList>
            <person name="Nakajima Y."/>
            <person name="Yoshizawa S."/>
            <person name="Nakamura K."/>
            <person name="Ogura Y."/>
            <person name="Hayashi T."/>
            <person name="Kogure K."/>
        </authorList>
    </citation>
    <scope>NUCLEOTIDE SEQUENCE [LARGE SCALE GENOMIC DNA]</scope>
    <source>
        <strain evidence="1 2">1p05MA</strain>
    </source>
</reference>
<accession>A0A1R1L6J0</accession>
<dbReference type="Proteomes" id="UP000187085">
    <property type="component" value="Unassembled WGS sequence"/>
</dbReference>
<organism evidence="1 2">
    <name type="scientific">Tersicoccus phoenicis</name>
    <dbReference type="NCBI Taxonomy" id="554083"/>
    <lineage>
        <taxon>Bacteria</taxon>
        <taxon>Bacillati</taxon>
        <taxon>Actinomycetota</taxon>
        <taxon>Actinomycetes</taxon>
        <taxon>Micrococcales</taxon>
        <taxon>Micrococcaceae</taxon>
        <taxon>Tersicoccus</taxon>
    </lineage>
</organism>